<organism evidence="2 3">
    <name type="scientific">Pseudonocardia humida</name>
    <dbReference type="NCBI Taxonomy" id="2800819"/>
    <lineage>
        <taxon>Bacteria</taxon>
        <taxon>Bacillati</taxon>
        <taxon>Actinomycetota</taxon>
        <taxon>Actinomycetes</taxon>
        <taxon>Pseudonocardiales</taxon>
        <taxon>Pseudonocardiaceae</taxon>
        <taxon>Pseudonocardia</taxon>
    </lineage>
</organism>
<sequence length="204" mass="22509">MATVVDRPRPGVRLTDAEREHAASRLHAAHAEARISLDELDQRLAVVYRARVAGDLEPALRDLPTDRERALLSGEVEDGLVRLGPGEFVQRGRWAVPRRLVVDTVDVPAVLAQPVVSDLREAAVPHPRVDVELRTLHVAQLVLPAGASADVSGVRGHGSPRRTAVPTTPVPGRLHVVVRGVIPRRWMLWVDHRPAPLWWQLTRA</sequence>
<name>A0ABT1A4I5_9PSEU</name>
<dbReference type="PANTHER" id="PTHR40763:SF5">
    <property type="entry name" value="MEMBRANE PROTEIN"/>
    <property type="match status" value="1"/>
</dbReference>
<accession>A0ABT1A4I5</accession>
<comment type="caution">
    <text evidence="2">The sequence shown here is derived from an EMBL/GenBank/DDBJ whole genome shotgun (WGS) entry which is preliminary data.</text>
</comment>
<proteinExistence type="predicted"/>
<dbReference type="InterPro" id="IPR012551">
    <property type="entry name" value="DUF1707_SHOCT-like"/>
</dbReference>
<evidence type="ECO:0000313" key="2">
    <source>
        <dbReference type="EMBL" id="MCO1657749.1"/>
    </source>
</evidence>
<feature type="domain" description="DUF1707" evidence="1">
    <location>
        <begin position="12"/>
        <end position="64"/>
    </location>
</feature>
<evidence type="ECO:0000313" key="3">
    <source>
        <dbReference type="Proteomes" id="UP001165283"/>
    </source>
</evidence>
<gene>
    <name evidence="2" type="ORF">KDL28_22050</name>
</gene>
<dbReference type="PANTHER" id="PTHR40763">
    <property type="entry name" value="MEMBRANE PROTEIN-RELATED"/>
    <property type="match status" value="1"/>
</dbReference>
<protein>
    <submittedName>
        <fullName evidence="2">DUF1707 domain-containing protein</fullName>
    </submittedName>
</protein>
<reference evidence="2" key="1">
    <citation type="submission" date="2021-04" db="EMBL/GenBank/DDBJ databases">
        <title>Pseudonocardia sp. nov., isolated from sandy soil of mangrove forest.</title>
        <authorList>
            <person name="Zan Z."/>
            <person name="Huang R."/>
            <person name="Liu W."/>
        </authorList>
    </citation>
    <scope>NUCLEOTIDE SEQUENCE</scope>
    <source>
        <strain evidence="2">S2-4</strain>
    </source>
</reference>
<dbReference type="Pfam" id="PF08044">
    <property type="entry name" value="DUF1707"/>
    <property type="match status" value="1"/>
</dbReference>
<dbReference type="RefSeq" id="WP_252441396.1">
    <property type="nucleotide sequence ID" value="NZ_JAGSOV010000046.1"/>
</dbReference>
<dbReference type="Proteomes" id="UP001165283">
    <property type="component" value="Unassembled WGS sequence"/>
</dbReference>
<keyword evidence="3" id="KW-1185">Reference proteome</keyword>
<dbReference type="EMBL" id="JAGSOV010000046">
    <property type="protein sequence ID" value="MCO1657749.1"/>
    <property type="molecule type" value="Genomic_DNA"/>
</dbReference>
<evidence type="ECO:0000259" key="1">
    <source>
        <dbReference type="Pfam" id="PF08044"/>
    </source>
</evidence>